<protein>
    <submittedName>
        <fullName evidence="1">Sigma-70 family RNA polymerase sigma factor</fullName>
    </submittedName>
</protein>
<dbReference type="RefSeq" id="WP_176964556.1">
    <property type="nucleotide sequence ID" value="NZ_CP058215.1"/>
</dbReference>
<name>A0A7D5E5Z8_9EURY</name>
<evidence type="ECO:0000313" key="1">
    <source>
        <dbReference type="EMBL" id="QLC49493.1"/>
    </source>
</evidence>
<evidence type="ECO:0000313" key="2">
    <source>
        <dbReference type="Proteomes" id="UP000509594"/>
    </source>
</evidence>
<accession>A0A7D5E5Z8</accession>
<reference evidence="1 2" key="1">
    <citation type="submission" date="2020-06" db="EMBL/GenBank/DDBJ databases">
        <title>Methanolobus halotolerans sp. nov., isolated from a saline lake Tus in Siberia.</title>
        <authorList>
            <person name="Shen Y."/>
            <person name="Chen S.-C."/>
            <person name="Lai M.-C."/>
            <person name="Huang H.-H."/>
            <person name="Chiu H.-H."/>
            <person name="Tang S.-L."/>
            <person name="Rogozin D.Y."/>
            <person name="Degermendzhy A.G."/>
        </authorList>
    </citation>
    <scope>NUCLEOTIDE SEQUENCE [LARGE SCALE GENOMIC DNA]</scope>
    <source>
        <strain evidence="1 2">DSM 21339</strain>
    </source>
</reference>
<dbReference type="KEGG" id="mzi:HWN40_04070"/>
<organism evidence="1 2">
    <name type="scientific">Methanolobus zinderi</name>
    <dbReference type="NCBI Taxonomy" id="536044"/>
    <lineage>
        <taxon>Archaea</taxon>
        <taxon>Methanobacteriati</taxon>
        <taxon>Methanobacteriota</taxon>
        <taxon>Stenosarchaea group</taxon>
        <taxon>Methanomicrobia</taxon>
        <taxon>Methanosarcinales</taxon>
        <taxon>Methanosarcinaceae</taxon>
        <taxon>Methanolobus</taxon>
    </lineage>
</organism>
<dbReference type="InterPro" id="IPR036390">
    <property type="entry name" value="WH_DNA-bd_sf"/>
</dbReference>
<dbReference type="SUPFAM" id="SSF46785">
    <property type="entry name" value="Winged helix' DNA-binding domain"/>
    <property type="match status" value="1"/>
</dbReference>
<dbReference type="GeneID" id="55820823"/>
<dbReference type="Gene3D" id="1.10.10.10">
    <property type="entry name" value="Winged helix-like DNA-binding domain superfamily/Winged helix DNA-binding domain"/>
    <property type="match status" value="1"/>
</dbReference>
<dbReference type="EMBL" id="CP058215">
    <property type="protein sequence ID" value="QLC49493.1"/>
    <property type="molecule type" value="Genomic_DNA"/>
</dbReference>
<keyword evidence="2" id="KW-1185">Reference proteome</keyword>
<proteinExistence type="predicted"/>
<dbReference type="OrthoDB" id="379192at2157"/>
<gene>
    <name evidence="1" type="ORF">HWN40_04070</name>
</gene>
<dbReference type="Proteomes" id="UP000509594">
    <property type="component" value="Chromosome"/>
</dbReference>
<sequence length="91" mass="9972">MIKDLLKYLYVEKLSMAETAQKLGISSERLKEILQSMEHMGYIKIVEGDNSPGCSACGSCSSTSVCHTDGVQTTGKKLVLTEKGQRLCEKI</sequence>
<dbReference type="AlphaFoldDB" id="A0A7D5E5Z8"/>
<dbReference type="InterPro" id="IPR036388">
    <property type="entry name" value="WH-like_DNA-bd_sf"/>
</dbReference>